<dbReference type="Pfam" id="PF07686">
    <property type="entry name" value="V-set"/>
    <property type="match status" value="1"/>
</dbReference>
<dbReference type="InterPro" id="IPR013783">
    <property type="entry name" value="Ig-like_fold"/>
</dbReference>
<reference evidence="14" key="1">
    <citation type="submission" date="2025-08" db="UniProtKB">
        <authorList>
            <consortium name="RefSeq"/>
        </authorList>
    </citation>
    <scope>IDENTIFICATION</scope>
</reference>
<dbReference type="InterPro" id="IPR007110">
    <property type="entry name" value="Ig-like_dom"/>
</dbReference>
<keyword evidence="9" id="KW-0325">Glycoprotein</keyword>
<evidence type="ECO:0000259" key="12">
    <source>
        <dbReference type="PROSITE" id="PS50835"/>
    </source>
</evidence>
<evidence type="ECO:0000256" key="3">
    <source>
        <dbReference type="ARBA" id="ARBA00022692"/>
    </source>
</evidence>
<keyword evidence="3 11" id="KW-0812">Transmembrane</keyword>
<evidence type="ECO:0000256" key="5">
    <source>
        <dbReference type="ARBA" id="ARBA00022989"/>
    </source>
</evidence>
<feature type="transmembrane region" description="Helical" evidence="11">
    <location>
        <begin position="328"/>
        <end position="349"/>
    </location>
</feature>
<organism evidence="13 14">
    <name type="scientific">Salmo salar</name>
    <name type="common">Atlantic salmon</name>
    <dbReference type="NCBI Taxonomy" id="8030"/>
    <lineage>
        <taxon>Eukaryota</taxon>
        <taxon>Metazoa</taxon>
        <taxon>Chordata</taxon>
        <taxon>Craniata</taxon>
        <taxon>Vertebrata</taxon>
        <taxon>Euteleostomi</taxon>
        <taxon>Actinopterygii</taxon>
        <taxon>Neopterygii</taxon>
        <taxon>Teleostei</taxon>
        <taxon>Protacanthopterygii</taxon>
        <taxon>Salmoniformes</taxon>
        <taxon>Salmonidae</taxon>
        <taxon>Salmoninae</taxon>
        <taxon>Salmo</taxon>
    </lineage>
</organism>
<feature type="domain" description="Ig-like" evidence="12">
    <location>
        <begin position="72"/>
        <end position="205"/>
    </location>
</feature>
<name>A0ABM3CKS4_SALSA</name>
<keyword evidence="5 11" id="KW-1133">Transmembrane helix</keyword>
<dbReference type="SUPFAM" id="SSF48726">
    <property type="entry name" value="Immunoglobulin"/>
    <property type="match status" value="2"/>
</dbReference>
<dbReference type="PANTHER" id="PTHR25466">
    <property type="entry name" value="T-LYMPHOCYTE ACTIVATION ANTIGEN"/>
    <property type="match status" value="1"/>
</dbReference>
<evidence type="ECO:0000256" key="9">
    <source>
        <dbReference type="ARBA" id="ARBA00023180"/>
    </source>
</evidence>
<evidence type="ECO:0000256" key="10">
    <source>
        <dbReference type="ARBA" id="ARBA00023319"/>
    </source>
</evidence>
<dbReference type="SMART" id="SM00409">
    <property type="entry name" value="IG"/>
    <property type="match status" value="2"/>
</dbReference>
<keyword evidence="2" id="KW-1003">Cell membrane</keyword>
<dbReference type="PANTHER" id="PTHR25466:SF14">
    <property type="entry name" value="BUTYROPHILIN SUBFAMILY 2 MEMBER A2-LIKE-RELATED"/>
    <property type="match status" value="1"/>
</dbReference>
<dbReference type="InterPro" id="IPR003599">
    <property type="entry name" value="Ig_sub"/>
</dbReference>
<sequence length="389" mass="42508">MSDVPYFLFFISRCQTETDCSTQPAVVMVMSLLRSFLLFYFSFNKLTTAAAVYSFAHSSATLAPEATSILNPKMTSATSFLFFAIHLACIRAGNSFETFVKLECKEEYHGVYGQQSLLECIVKAVQNVTILTVTWKRVGGDALLLEYHKHVNTSTLGFKFAEPSWNKKNMNVSLLLTNTKMADKGEYECMVRTDSGDATATISLSVTAMYKSPTMSSSPENCIKQNTGVTIFCNSTGGHQKGLIWWFDEFGTNCTGSAELVAKKADDTLFSLSSKLTVLKATYSGSTNYSCTVHNTNGVQEGKASFEIPFVCSAGSKDDFASDSTTQWLAPVGVIGSLVIGLLAALLIFKRRSVQRARRLSTFPLMSHSGHPTDTHHADEAEGKAILTV</sequence>
<evidence type="ECO:0000256" key="7">
    <source>
        <dbReference type="ARBA" id="ARBA00023157"/>
    </source>
</evidence>
<gene>
    <name evidence="14" type="primary">LOC106595778</name>
</gene>
<protein>
    <submittedName>
        <fullName evidence="14">Uncharacterized protein isoform X1</fullName>
    </submittedName>
</protein>
<dbReference type="PROSITE" id="PS50835">
    <property type="entry name" value="IG_LIKE"/>
    <property type="match status" value="2"/>
</dbReference>
<dbReference type="InterPro" id="IPR036179">
    <property type="entry name" value="Ig-like_dom_sf"/>
</dbReference>
<evidence type="ECO:0000313" key="14">
    <source>
        <dbReference type="RefSeq" id="XP_045547161.1"/>
    </source>
</evidence>
<evidence type="ECO:0000256" key="6">
    <source>
        <dbReference type="ARBA" id="ARBA00023136"/>
    </source>
</evidence>
<keyword evidence="13" id="KW-1185">Reference proteome</keyword>
<keyword evidence="4" id="KW-0732">Signal</keyword>
<proteinExistence type="predicted"/>
<feature type="domain" description="Ig-like" evidence="12">
    <location>
        <begin position="213"/>
        <end position="307"/>
    </location>
</feature>
<dbReference type="InterPro" id="IPR013106">
    <property type="entry name" value="Ig_V-set"/>
</dbReference>
<evidence type="ECO:0000256" key="4">
    <source>
        <dbReference type="ARBA" id="ARBA00022729"/>
    </source>
</evidence>
<dbReference type="Proteomes" id="UP001652741">
    <property type="component" value="Chromosome ssa12"/>
</dbReference>
<keyword evidence="6 11" id="KW-0472">Membrane</keyword>
<evidence type="ECO:0000256" key="2">
    <source>
        <dbReference type="ARBA" id="ARBA00022475"/>
    </source>
</evidence>
<evidence type="ECO:0000313" key="13">
    <source>
        <dbReference type="Proteomes" id="UP001652741"/>
    </source>
</evidence>
<keyword evidence="7" id="KW-1015">Disulfide bond</keyword>
<evidence type="ECO:0000256" key="1">
    <source>
        <dbReference type="ARBA" id="ARBA00004251"/>
    </source>
</evidence>
<evidence type="ECO:0000256" key="8">
    <source>
        <dbReference type="ARBA" id="ARBA00023170"/>
    </source>
</evidence>
<dbReference type="Gene3D" id="2.60.40.10">
    <property type="entry name" value="Immunoglobulins"/>
    <property type="match status" value="2"/>
</dbReference>
<accession>A0ABM3CKS4</accession>
<dbReference type="RefSeq" id="XP_045547161.1">
    <property type="nucleotide sequence ID" value="XM_045691205.1"/>
</dbReference>
<evidence type="ECO:0000256" key="11">
    <source>
        <dbReference type="SAM" id="Phobius"/>
    </source>
</evidence>
<dbReference type="InterPro" id="IPR051713">
    <property type="entry name" value="T-cell_Activation_Regulation"/>
</dbReference>
<comment type="subcellular location">
    <subcellularLocation>
        <location evidence="1">Cell membrane</location>
        <topology evidence="1">Single-pass type I membrane protein</topology>
    </subcellularLocation>
</comment>
<keyword evidence="10" id="KW-0393">Immunoglobulin domain</keyword>
<dbReference type="GeneID" id="106595778"/>
<keyword evidence="8" id="KW-0675">Receptor</keyword>